<dbReference type="EMBL" id="JBHLZN010000001">
    <property type="protein sequence ID" value="MFB9885039.1"/>
    <property type="molecule type" value="Genomic_DNA"/>
</dbReference>
<dbReference type="Pfam" id="PF05751">
    <property type="entry name" value="FixH"/>
    <property type="match status" value="1"/>
</dbReference>
<sequence length="165" mass="18586">MQMTPKPWYRQPWLWFLLVPIMASVVVGTSFLVVSYVTFDGTVREDYRKEAKDIVAVTDKLDQAKVMQLSAEVLIDNKLGTLLVTTNQELPGKMVLEIVQPTDVHGDEQVALSTLGRGSYTANLPKPLSGKRYLILRPQSDEWRVQGTAYPPYDQPVTLIGESLY</sequence>
<keyword evidence="1" id="KW-1133">Transmembrane helix</keyword>
<evidence type="ECO:0000313" key="2">
    <source>
        <dbReference type="EMBL" id="MFB9885039.1"/>
    </source>
</evidence>
<dbReference type="Proteomes" id="UP001589628">
    <property type="component" value="Unassembled WGS sequence"/>
</dbReference>
<dbReference type="RefSeq" id="WP_027313338.1">
    <property type="nucleotide sequence ID" value="NZ_JBHLZN010000001.1"/>
</dbReference>
<proteinExistence type="predicted"/>
<dbReference type="InterPro" id="IPR008620">
    <property type="entry name" value="FixH"/>
</dbReference>
<evidence type="ECO:0000313" key="3">
    <source>
        <dbReference type="Proteomes" id="UP001589628"/>
    </source>
</evidence>
<keyword evidence="1" id="KW-0472">Membrane</keyword>
<organism evidence="2 3">
    <name type="scientific">Balneatrix alpica</name>
    <dbReference type="NCBI Taxonomy" id="75684"/>
    <lineage>
        <taxon>Bacteria</taxon>
        <taxon>Pseudomonadati</taxon>
        <taxon>Pseudomonadota</taxon>
        <taxon>Gammaproteobacteria</taxon>
        <taxon>Oceanospirillales</taxon>
        <taxon>Balneatrichaceae</taxon>
        <taxon>Balneatrix</taxon>
    </lineage>
</organism>
<feature type="transmembrane region" description="Helical" evidence="1">
    <location>
        <begin position="12"/>
        <end position="39"/>
    </location>
</feature>
<keyword evidence="1" id="KW-0812">Transmembrane</keyword>
<keyword evidence="3" id="KW-1185">Reference proteome</keyword>
<comment type="caution">
    <text evidence="2">The sequence shown here is derived from an EMBL/GenBank/DDBJ whole genome shotgun (WGS) entry which is preliminary data.</text>
</comment>
<accession>A0ABV5Z6Y4</accession>
<protein>
    <submittedName>
        <fullName evidence="2">FixH family protein</fullName>
    </submittedName>
</protein>
<name>A0ABV5Z6Y4_9GAMM</name>
<evidence type="ECO:0000256" key="1">
    <source>
        <dbReference type="SAM" id="Phobius"/>
    </source>
</evidence>
<gene>
    <name evidence="2" type="ORF">ACFFLH_01260</name>
</gene>
<reference evidence="2 3" key="1">
    <citation type="submission" date="2024-09" db="EMBL/GenBank/DDBJ databases">
        <authorList>
            <person name="Sun Q."/>
            <person name="Mori K."/>
        </authorList>
    </citation>
    <scope>NUCLEOTIDE SEQUENCE [LARGE SCALE GENOMIC DNA]</scope>
    <source>
        <strain evidence="2 3">ATCC 51285</strain>
    </source>
</reference>